<dbReference type="GO" id="GO:0070941">
    <property type="term" value="P:eisosome assembly"/>
    <property type="evidence" value="ECO:0007669"/>
    <property type="project" value="TreeGrafter"/>
</dbReference>
<gene>
    <name evidence="7" type="ORF">BU23DRAFT_531733</name>
</gene>
<feature type="domain" description="MARVEL" evidence="6">
    <location>
        <begin position="9"/>
        <end position="168"/>
    </location>
</feature>
<dbReference type="InterPro" id="IPR008253">
    <property type="entry name" value="Marvel"/>
</dbReference>
<feature type="transmembrane region" description="Helical" evidence="5">
    <location>
        <begin position="155"/>
        <end position="173"/>
    </location>
</feature>
<feature type="transmembrane region" description="Helical" evidence="5">
    <location>
        <begin position="76"/>
        <end position="99"/>
    </location>
</feature>
<dbReference type="Proteomes" id="UP000800036">
    <property type="component" value="Unassembled WGS sequence"/>
</dbReference>
<reference evidence="7" key="1">
    <citation type="journal article" date="2020" name="Stud. Mycol.">
        <title>101 Dothideomycetes genomes: a test case for predicting lifestyles and emergence of pathogens.</title>
        <authorList>
            <person name="Haridas S."/>
            <person name="Albert R."/>
            <person name="Binder M."/>
            <person name="Bloem J."/>
            <person name="Labutti K."/>
            <person name="Salamov A."/>
            <person name="Andreopoulos B."/>
            <person name="Baker S."/>
            <person name="Barry K."/>
            <person name="Bills G."/>
            <person name="Bluhm B."/>
            <person name="Cannon C."/>
            <person name="Castanera R."/>
            <person name="Culley D."/>
            <person name="Daum C."/>
            <person name="Ezra D."/>
            <person name="Gonzalez J."/>
            <person name="Henrissat B."/>
            <person name="Kuo A."/>
            <person name="Liang C."/>
            <person name="Lipzen A."/>
            <person name="Lutzoni F."/>
            <person name="Magnuson J."/>
            <person name="Mondo S."/>
            <person name="Nolan M."/>
            <person name="Ohm R."/>
            <person name="Pangilinan J."/>
            <person name="Park H.-J."/>
            <person name="Ramirez L."/>
            <person name="Alfaro M."/>
            <person name="Sun H."/>
            <person name="Tritt A."/>
            <person name="Yoshinaga Y."/>
            <person name="Zwiers L.-H."/>
            <person name="Turgeon B."/>
            <person name="Goodwin S."/>
            <person name="Spatafora J."/>
            <person name="Crous P."/>
            <person name="Grigoriev I."/>
        </authorList>
    </citation>
    <scope>NUCLEOTIDE SEQUENCE</scope>
    <source>
        <strain evidence="7">CBS 107.79</strain>
    </source>
</reference>
<keyword evidence="8" id="KW-1185">Reference proteome</keyword>
<keyword evidence="3 5" id="KW-1133">Transmembrane helix</keyword>
<dbReference type="AlphaFoldDB" id="A0A6A5VBR5"/>
<feature type="transmembrane region" description="Helical" evidence="5">
    <location>
        <begin position="43"/>
        <end position="64"/>
    </location>
</feature>
<dbReference type="GO" id="GO:0072659">
    <property type="term" value="P:protein localization to plasma membrane"/>
    <property type="evidence" value="ECO:0007669"/>
    <property type="project" value="TreeGrafter"/>
</dbReference>
<name>A0A6A5VBR5_9PLEO</name>
<organism evidence="7 8">
    <name type="scientific">Bimuria novae-zelandiae CBS 107.79</name>
    <dbReference type="NCBI Taxonomy" id="1447943"/>
    <lineage>
        <taxon>Eukaryota</taxon>
        <taxon>Fungi</taxon>
        <taxon>Dikarya</taxon>
        <taxon>Ascomycota</taxon>
        <taxon>Pezizomycotina</taxon>
        <taxon>Dothideomycetes</taxon>
        <taxon>Pleosporomycetidae</taxon>
        <taxon>Pleosporales</taxon>
        <taxon>Massarineae</taxon>
        <taxon>Didymosphaeriaceae</taxon>
        <taxon>Bimuria</taxon>
    </lineage>
</organism>
<protein>
    <recommendedName>
        <fullName evidence="6">MARVEL domain-containing protein</fullName>
    </recommendedName>
</protein>
<evidence type="ECO:0000256" key="4">
    <source>
        <dbReference type="ARBA" id="ARBA00023136"/>
    </source>
</evidence>
<accession>A0A6A5VBR5</accession>
<evidence type="ECO:0000313" key="8">
    <source>
        <dbReference type="Proteomes" id="UP000800036"/>
    </source>
</evidence>
<evidence type="ECO:0000256" key="3">
    <source>
        <dbReference type="ARBA" id="ARBA00022989"/>
    </source>
</evidence>
<dbReference type="OrthoDB" id="2017497at2759"/>
<sequence>MASPSPIVNFIVRGFQIVFAACVLGLSVGLIKGQRPGLDSPISLRYCAFVGGISFIAGFVGVAAEWVSVLQGKIGLIIDGVVTLINIAGAVLLAIQVGLPKCSDTSSENRGALAYNHLFNGGTWKSGKQEFCWNCSLDRYDQLNARCKECQADTVFMFFIVILLLVSLTMTFLRTKKGY</sequence>
<evidence type="ECO:0000256" key="5">
    <source>
        <dbReference type="SAM" id="Phobius"/>
    </source>
</evidence>
<dbReference type="PANTHER" id="PTHR28165">
    <property type="entry name" value="NON-CLASSICAL EXPORT PROTEIN 2-RELATED"/>
    <property type="match status" value="1"/>
</dbReference>
<dbReference type="EMBL" id="ML976675">
    <property type="protein sequence ID" value="KAF1974258.1"/>
    <property type="molecule type" value="Genomic_DNA"/>
</dbReference>
<dbReference type="GO" id="GO:0005886">
    <property type="term" value="C:plasma membrane"/>
    <property type="evidence" value="ECO:0007669"/>
    <property type="project" value="TreeGrafter"/>
</dbReference>
<evidence type="ECO:0000259" key="6">
    <source>
        <dbReference type="Pfam" id="PF01284"/>
    </source>
</evidence>
<dbReference type="Pfam" id="PF01284">
    <property type="entry name" value="MARVEL"/>
    <property type="match status" value="1"/>
</dbReference>
<dbReference type="InterPro" id="IPR052649">
    <property type="entry name" value="NCE102-like"/>
</dbReference>
<comment type="subcellular location">
    <subcellularLocation>
        <location evidence="1">Membrane</location>
        <topology evidence="1">Multi-pass membrane protein</topology>
    </subcellularLocation>
</comment>
<proteinExistence type="predicted"/>
<dbReference type="GO" id="GO:0032126">
    <property type="term" value="C:eisosome"/>
    <property type="evidence" value="ECO:0007669"/>
    <property type="project" value="TreeGrafter"/>
</dbReference>
<keyword evidence="4 5" id="KW-0472">Membrane</keyword>
<evidence type="ECO:0000256" key="2">
    <source>
        <dbReference type="ARBA" id="ARBA00022692"/>
    </source>
</evidence>
<dbReference type="PANTHER" id="PTHR28165:SF2">
    <property type="entry name" value="MARVEL DOMAIN-CONTAINING PROTEIN"/>
    <property type="match status" value="1"/>
</dbReference>
<evidence type="ECO:0000313" key="7">
    <source>
        <dbReference type="EMBL" id="KAF1974258.1"/>
    </source>
</evidence>
<evidence type="ECO:0000256" key="1">
    <source>
        <dbReference type="ARBA" id="ARBA00004141"/>
    </source>
</evidence>
<keyword evidence="2 5" id="KW-0812">Transmembrane</keyword>
<feature type="transmembrane region" description="Helical" evidence="5">
    <location>
        <begin position="7"/>
        <end position="31"/>
    </location>
</feature>